<dbReference type="PROSITE" id="PS50012">
    <property type="entry name" value="RCC1_3"/>
    <property type="match status" value="2"/>
</dbReference>
<evidence type="ECO:0000256" key="1">
    <source>
        <dbReference type="SAM" id="MobiDB-lite"/>
    </source>
</evidence>
<evidence type="ECO:0000313" key="2">
    <source>
        <dbReference type="EMBL" id="AKU95638.1"/>
    </source>
</evidence>
<dbReference type="Gene3D" id="2.130.10.30">
    <property type="entry name" value="Regulator of chromosome condensation 1/beta-lactamase-inhibitor protein II"/>
    <property type="match status" value="2"/>
</dbReference>
<evidence type="ECO:0000313" key="3">
    <source>
        <dbReference type="Proteomes" id="UP000064967"/>
    </source>
</evidence>
<protein>
    <recommendedName>
        <fullName evidence="4">BNR repeat domain protein</fullName>
    </recommendedName>
</protein>
<evidence type="ECO:0008006" key="4">
    <source>
        <dbReference type="Google" id="ProtNLM"/>
    </source>
</evidence>
<feature type="compositionally biased region" description="Acidic residues" evidence="1">
    <location>
        <begin position="32"/>
        <end position="45"/>
    </location>
</feature>
<dbReference type="Pfam" id="PF13540">
    <property type="entry name" value="RCC1_2"/>
    <property type="match status" value="1"/>
</dbReference>
<dbReference type="GO" id="GO:0005085">
    <property type="term" value="F:guanyl-nucleotide exchange factor activity"/>
    <property type="evidence" value="ECO:0007669"/>
    <property type="project" value="TreeGrafter"/>
</dbReference>
<dbReference type="GO" id="GO:0005737">
    <property type="term" value="C:cytoplasm"/>
    <property type="evidence" value="ECO:0007669"/>
    <property type="project" value="TreeGrafter"/>
</dbReference>
<feature type="region of interest" description="Disordered" evidence="1">
    <location>
        <begin position="13"/>
        <end position="45"/>
    </location>
</feature>
<dbReference type="STRING" id="1391654.AKJ09_02302"/>
<dbReference type="PRINTS" id="PR00633">
    <property type="entry name" value="RCCNDNSATION"/>
</dbReference>
<sequence length="445" mass="45475">MLVGFSSLVAASASCSSSDVDETPDGSSSSDGGEESSDGDADAADVPDVEVVTDAGARPDALVDAAPLPITCSSPPCAVALTTVLGNQRGDEGYCAVLSDGTVACWGTNSLGQLGNGDASGTNSALPARVPGLSGITAIDHTCAVGNDGDVWCWSKGPFLQDEASSVTVQTTPVRLPLPGPAKKVAASQLVACAILRDESVVCWGSNDSLQVDPDFTKRGNMAPRTIDLPAGVKEIALGAATFAVYGDGKIMSWGADPGVGRETPLNPDGWPSAVPLGHVTMLDSIDQESCAVANGVGWCWGAPDPSGPPFSWDDPWGRALPIAVDTPEPITRIATTASFMGRESNNRQFYEKHRWCATSVSGAVYCLGLNNAGQAGDGTKEFALAPVRVAGLPAPAAEVKILPYSTCALLTNGKVYCWGSNSTGQLGAGLPKGSVLVPAEVKLP</sequence>
<reference evidence="2 3" key="1">
    <citation type="submission" date="2015-08" db="EMBL/GenBank/DDBJ databases">
        <authorList>
            <person name="Babu N.S."/>
            <person name="Beckwith C.J."/>
            <person name="Beseler K.G."/>
            <person name="Brison A."/>
            <person name="Carone J.V."/>
            <person name="Caskin T.P."/>
            <person name="Diamond M."/>
            <person name="Durham M.E."/>
            <person name="Foxe J.M."/>
            <person name="Go M."/>
            <person name="Henderson B.A."/>
            <person name="Jones I.B."/>
            <person name="McGettigan J.A."/>
            <person name="Micheletti S.J."/>
            <person name="Nasrallah M.E."/>
            <person name="Ortiz D."/>
            <person name="Piller C.R."/>
            <person name="Privatt S.R."/>
            <person name="Schneider S.L."/>
            <person name="Sharp S."/>
            <person name="Smith T.C."/>
            <person name="Stanton J.D."/>
            <person name="Ullery H.E."/>
            <person name="Wilson R.J."/>
            <person name="Serrano M.G."/>
            <person name="Buck G."/>
            <person name="Lee V."/>
            <person name="Wang Y."/>
            <person name="Carvalho R."/>
            <person name="Voegtly L."/>
            <person name="Shi R."/>
            <person name="Duckworth R."/>
            <person name="Johnson A."/>
            <person name="Loviza R."/>
            <person name="Walstead R."/>
            <person name="Shah Z."/>
            <person name="Kiflezghi M."/>
            <person name="Wade K."/>
            <person name="Ball S.L."/>
            <person name="Bradley K.W."/>
            <person name="Asai D.J."/>
            <person name="Bowman C.A."/>
            <person name="Russell D.A."/>
            <person name="Pope W.H."/>
            <person name="Jacobs-Sera D."/>
            <person name="Hendrix R.W."/>
            <person name="Hatfull G.F."/>
        </authorList>
    </citation>
    <scope>NUCLEOTIDE SEQUENCE [LARGE SCALE GENOMIC DNA]</scope>
    <source>
        <strain evidence="2 3">DSM 27648</strain>
    </source>
</reference>
<proteinExistence type="predicted"/>
<dbReference type="KEGG" id="llu:AKJ09_02302"/>
<accession>A0A0K1PQ31</accession>
<dbReference type="InterPro" id="IPR051553">
    <property type="entry name" value="Ran_GTPase-activating"/>
</dbReference>
<dbReference type="PANTHER" id="PTHR45982:SF1">
    <property type="entry name" value="REGULATOR OF CHROMOSOME CONDENSATION"/>
    <property type="match status" value="1"/>
</dbReference>
<dbReference type="Pfam" id="PF00415">
    <property type="entry name" value="RCC1"/>
    <property type="match status" value="1"/>
</dbReference>
<name>A0A0K1PQ31_9BACT</name>
<organism evidence="2 3">
    <name type="scientific">Labilithrix luteola</name>
    <dbReference type="NCBI Taxonomy" id="1391654"/>
    <lineage>
        <taxon>Bacteria</taxon>
        <taxon>Pseudomonadati</taxon>
        <taxon>Myxococcota</taxon>
        <taxon>Polyangia</taxon>
        <taxon>Polyangiales</taxon>
        <taxon>Labilitrichaceae</taxon>
        <taxon>Labilithrix</taxon>
    </lineage>
</organism>
<gene>
    <name evidence="2" type="ORF">AKJ09_02302</name>
</gene>
<keyword evidence="3" id="KW-1185">Reference proteome</keyword>
<dbReference type="SUPFAM" id="SSF50985">
    <property type="entry name" value="RCC1/BLIP-II"/>
    <property type="match status" value="1"/>
</dbReference>
<dbReference type="PANTHER" id="PTHR45982">
    <property type="entry name" value="REGULATOR OF CHROMOSOME CONDENSATION"/>
    <property type="match status" value="1"/>
</dbReference>
<dbReference type="Proteomes" id="UP000064967">
    <property type="component" value="Chromosome"/>
</dbReference>
<dbReference type="InterPro" id="IPR000408">
    <property type="entry name" value="Reg_chr_condens"/>
</dbReference>
<dbReference type="EMBL" id="CP012333">
    <property type="protein sequence ID" value="AKU95638.1"/>
    <property type="molecule type" value="Genomic_DNA"/>
</dbReference>
<dbReference type="InterPro" id="IPR009091">
    <property type="entry name" value="RCC1/BLIP-II"/>
</dbReference>
<dbReference type="AlphaFoldDB" id="A0A0K1PQ31"/>